<evidence type="ECO:0000256" key="1">
    <source>
        <dbReference type="SAM" id="Phobius"/>
    </source>
</evidence>
<dbReference type="HOGENOM" id="CLU_3060132_0_0_9"/>
<gene>
    <name evidence="2" type="ORF">CCDG5_2057</name>
</gene>
<keyword evidence="1" id="KW-1133">Transmembrane helix</keyword>
<dbReference type="Proteomes" id="UP000032431">
    <property type="component" value="Chromosome I"/>
</dbReference>
<accession>A0A078KVG0</accession>
<keyword evidence="3" id="KW-1185">Reference proteome</keyword>
<name>A0A078KVG0_9FIRM</name>
<protein>
    <submittedName>
        <fullName evidence="2">Putative membrane protein</fullName>
    </submittedName>
</protein>
<feature type="transmembrane region" description="Helical" evidence="1">
    <location>
        <begin position="32"/>
        <end position="51"/>
    </location>
</feature>
<dbReference type="KEGG" id="ccel:CCDG5_2057"/>
<reference evidence="3" key="1">
    <citation type="submission" date="2014-07" db="EMBL/GenBank/DDBJ databases">
        <authorList>
            <person name="Wibberg D."/>
        </authorList>
    </citation>
    <scope>NUCLEOTIDE SEQUENCE [LARGE SCALE GENOMIC DNA]</scope>
    <source>
        <strain evidence="3">DG5</strain>
    </source>
</reference>
<evidence type="ECO:0000313" key="3">
    <source>
        <dbReference type="Proteomes" id="UP000032431"/>
    </source>
</evidence>
<keyword evidence="1" id="KW-0812">Transmembrane</keyword>
<dbReference type="AlphaFoldDB" id="A0A078KVG0"/>
<dbReference type="EMBL" id="LM995447">
    <property type="protein sequence ID" value="CDZ25144.1"/>
    <property type="molecule type" value="Genomic_DNA"/>
</dbReference>
<keyword evidence="1" id="KW-0472">Membrane</keyword>
<proteinExistence type="predicted"/>
<evidence type="ECO:0000313" key="2">
    <source>
        <dbReference type="EMBL" id="CDZ25144.1"/>
    </source>
</evidence>
<organism evidence="2 3">
    <name type="scientific">[Clostridium] cellulosi</name>
    <dbReference type="NCBI Taxonomy" id="29343"/>
    <lineage>
        <taxon>Bacteria</taxon>
        <taxon>Bacillati</taxon>
        <taxon>Bacillota</taxon>
        <taxon>Clostridia</taxon>
        <taxon>Eubacteriales</taxon>
        <taxon>Oscillospiraceae</taxon>
        <taxon>Oscillospiraceae incertae sedis</taxon>
    </lineage>
</organism>
<sequence length="53" mass="5895">MCRHRPIFPGGRPPSIFGTDELNFRVRNGNGWVLIVIGTGYILILLIVVFGDP</sequence>